<keyword evidence="10" id="KW-0808">Transferase</keyword>
<evidence type="ECO:0000256" key="15">
    <source>
        <dbReference type="ARBA" id="ARBA00023242"/>
    </source>
</evidence>
<dbReference type="GO" id="GO:0000278">
    <property type="term" value="P:mitotic cell cycle"/>
    <property type="evidence" value="ECO:0007669"/>
    <property type="project" value="TreeGrafter"/>
</dbReference>
<comment type="cofactor">
    <cofactor evidence="1">
        <name>Mg(2+)</name>
        <dbReference type="ChEBI" id="CHEBI:18420"/>
    </cofactor>
</comment>
<gene>
    <name evidence="21" type="ORF">PMEA_00019129</name>
</gene>
<evidence type="ECO:0000256" key="2">
    <source>
        <dbReference type="ARBA" id="ARBA00004123"/>
    </source>
</evidence>
<dbReference type="GO" id="GO:0035556">
    <property type="term" value="P:intracellular signal transduction"/>
    <property type="evidence" value="ECO:0007669"/>
    <property type="project" value="TreeGrafter"/>
</dbReference>
<evidence type="ECO:0000256" key="9">
    <source>
        <dbReference type="ARBA" id="ARBA00022553"/>
    </source>
</evidence>
<keyword evidence="15" id="KW-0539">Nucleus</keyword>
<dbReference type="GO" id="GO:0005524">
    <property type="term" value="F:ATP binding"/>
    <property type="evidence" value="ECO:0007669"/>
    <property type="project" value="UniProtKB-UniRule"/>
</dbReference>
<protein>
    <recommendedName>
        <fullName evidence="5">non-specific serine/threonine protein kinase</fullName>
        <ecNumber evidence="5">2.7.11.1</ecNumber>
    </recommendedName>
</protein>
<feature type="domain" description="Protein kinase" evidence="20">
    <location>
        <begin position="441"/>
        <end position="749"/>
    </location>
</feature>
<sequence>MSKKSRVVKTYGRHKHRTVKAQIWLSPDENVHSPFGNGFPSKIEASSSKNVFKPKSSKWSKHSNKVTTSRASSAYESCAIPIVEKQELIIIDDKENSHTSNSSADDQKERKFKRKRQTLFSNCTPLSTQRGSNVDSTCLSESEKSVVKIPEVVLVNDSLEIREKSTRHIHDVICVEDSVEDVVFQSGCNNPTNLSINTSNGKPNLSGNASVFSDCSSISRDGENRDLGNKDCIQLNKNNNAVFQFDSCHSTYATSTPVFNGDNYLAIGGVGQSDSQNSYSIDGKVILEPIRITPIQWEKSLLLLSSTEKPSNEKTSQLSSDEHKNSVALKTLSLTSSDRTSKEMKECVVSLEKLRITPLKKKGKYLTATLSGDGSLPFINRGKSQLSFAEALTPVKKNLTKTNFGKESEEVKELTNFEKVLMECNQERPLKFSEILDKSLLESCVKIGEGVYGEVFKSQYKNGQSIALKIIPVEGDFQVNGEPQKSFEEILPEIVISKELSLLGESLENDNGTTTFITVHSVTCIQGGYPSHLISEWDKWDTKHTSENDKPDIFPSDQFFIVFEFSNGGKDLESFEFNSLSEAWSVLHQTALGLAVAENALEFEHRDLHWGNVLICKTEDQLVESTLQGEKKLVPSHGVRVSLIDFTLSRLKKDGVTVFCNMAEDESLFTGRGDYQFDVYRLMKKANKNDWEPFEPHSNVLWLHYLADKMLKKKKYPRKDKETETQLKMFLRQARKCSSATDIVHELFA</sequence>
<evidence type="ECO:0000256" key="17">
    <source>
        <dbReference type="ARBA" id="ARBA00048679"/>
    </source>
</evidence>
<keyword evidence="8" id="KW-0723">Serine/threonine-protein kinase</keyword>
<keyword evidence="6" id="KW-0158">Chromosome</keyword>
<dbReference type="Pfam" id="PF12330">
    <property type="entry name" value="Haspin_kinase"/>
    <property type="match status" value="1"/>
</dbReference>
<organism evidence="21 22">
    <name type="scientific">Pocillopora meandrina</name>
    <dbReference type="NCBI Taxonomy" id="46732"/>
    <lineage>
        <taxon>Eukaryota</taxon>
        <taxon>Metazoa</taxon>
        <taxon>Cnidaria</taxon>
        <taxon>Anthozoa</taxon>
        <taxon>Hexacorallia</taxon>
        <taxon>Scleractinia</taxon>
        <taxon>Astrocoeniina</taxon>
        <taxon>Pocilloporidae</taxon>
        <taxon>Pocillopora</taxon>
    </lineage>
</organism>
<dbReference type="GO" id="GO:0072354">
    <property type="term" value="F:histone H3T3 kinase activity"/>
    <property type="evidence" value="ECO:0007669"/>
    <property type="project" value="TreeGrafter"/>
</dbReference>
<dbReference type="Proteomes" id="UP001159428">
    <property type="component" value="Unassembled WGS sequence"/>
</dbReference>
<keyword evidence="14" id="KW-0206">Cytoskeleton</keyword>
<dbReference type="GO" id="GO:0005694">
    <property type="term" value="C:chromosome"/>
    <property type="evidence" value="ECO:0007669"/>
    <property type="project" value="UniProtKB-SubCell"/>
</dbReference>
<evidence type="ECO:0000256" key="16">
    <source>
        <dbReference type="ARBA" id="ARBA00047899"/>
    </source>
</evidence>
<dbReference type="GO" id="GO:0005737">
    <property type="term" value="C:cytoplasm"/>
    <property type="evidence" value="ECO:0007669"/>
    <property type="project" value="TreeGrafter"/>
</dbReference>
<proteinExistence type="predicted"/>
<comment type="catalytic activity">
    <reaction evidence="17">
        <text>L-seryl-[protein] + ATP = O-phospho-L-seryl-[protein] + ADP + H(+)</text>
        <dbReference type="Rhea" id="RHEA:17989"/>
        <dbReference type="Rhea" id="RHEA-COMP:9863"/>
        <dbReference type="Rhea" id="RHEA-COMP:11604"/>
        <dbReference type="ChEBI" id="CHEBI:15378"/>
        <dbReference type="ChEBI" id="CHEBI:29999"/>
        <dbReference type="ChEBI" id="CHEBI:30616"/>
        <dbReference type="ChEBI" id="CHEBI:83421"/>
        <dbReference type="ChEBI" id="CHEBI:456216"/>
        <dbReference type="EC" id="2.7.11.1"/>
    </reaction>
</comment>
<accession>A0AAU9X8E3</accession>
<keyword evidence="12" id="KW-0418">Kinase</keyword>
<keyword evidence="9" id="KW-0597">Phosphoprotein</keyword>
<dbReference type="GO" id="GO:0005819">
    <property type="term" value="C:spindle"/>
    <property type="evidence" value="ECO:0007669"/>
    <property type="project" value="UniProtKB-SubCell"/>
</dbReference>
<keyword evidence="7" id="KW-0963">Cytoplasm</keyword>
<dbReference type="SUPFAM" id="SSF56112">
    <property type="entry name" value="Protein kinase-like (PK-like)"/>
    <property type="match status" value="1"/>
</dbReference>
<evidence type="ECO:0000256" key="14">
    <source>
        <dbReference type="ARBA" id="ARBA00023212"/>
    </source>
</evidence>
<comment type="catalytic activity">
    <reaction evidence="16">
        <text>L-threonyl-[protein] + ATP = O-phospho-L-threonyl-[protein] + ADP + H(+)</text>
        <dbReference type="Rhea" id="RHEA:46608"/>
        <dbReference type="Rhea" id="RHEA-COMP:11060"/>
        <dbReference type="Rhea" id="RHEA-COMP:11605"/>
        <dbReference type="ChEBI" id="CHEBI:15378"/>
        <dbReference type="ChEBI" id="CHEBI:30013"/>
        <dbReference type="ChEBI" id="CHEBI:30616"/>
        <dbReference type="ChEBI" id="CHEBI:61977"/>
        <dbReference type="ChEBI" id="CHEBI:456216"/>
        <dbReference type="EC" id="2.7.11.1"/>
    </reaction>
</comment>
<evidence type="ECO:0000256" key="1">
    <source>
        <dbReference type="ARBA" id="ARBA00001946"/>
    </source>
</evidence>
<keyword evidence="11 18" id="KW-0547">Nucleotide-binding</keyword>
<evidence type="ECO:0000259" key="20">
    <source>
        <dbReference type="PROSITE" id="PS50011"/>
    </source>
</evidence>
<evidence type="ECO:0000256" key="10">
    <source>
        <dbReference type="ARBA" id="ARBA00022679"/>
    </source>
</evidence>
<evidence type="ECO:0000256" key="4">
    <source>
        <dbReference type="ARBA" id="ARBA00004286"/>
    </source>
</evidence>
<feature type="binding site" evidence="18">
    <location>
        <position position="469"/>
    </location>
    <ligand>
        <name>ATP</name>
        <dbReference type="ChEBI" id="CHEBI:30616"/>
    </ligand>
</feature>
<dbReference type="PROSITE" id="PS00107">
    <property type="entry name" value="PROTEIN_KINASE_ATP"/>
    <property type="match status" value="1"/>
</dbReference>
<dbReference type="InterPro" id="IPR024604">
    <property type="entry name" value="GSG2_C"/>
</dbReference>
<dbReference type="EMBL" id="CALNXJ010000033">
    <property type="protein sequence ID" value="CAH3140080.1"/>
    <property type="molecule type" value="Genomic_DNA"/>
</dbReference>
<dbReference type="PANTHER" id="PTHR24419">
    <property type="entry name" value="INTERLEUKIN-1 RECEPTOR-ASSOCIATED KINASE"/>
    <property type="match status" value="1"/>
</dbReference>
<evidence type="ECO:0000256" key="13">
    <source>
        <dbReference type="ARBA" id="ARBA00022840"/>
    </source>
</evidence>
<dbReference type="PROSITE" id="PS50011">
    <property type="entry name" value="PROTEIN_KINASE_DOM"/>
    <property type="match status" value="1"/>
</dbReference>
<evidence type="ECO:0000256" key="3">
    <source>
        <dbReference type="ARBA" id="ARBA00004186"/>
    </source>
</evidence>
<evidence type="ECO:0000256" key="19">
    <source>
        <dbReference type="SAM" id="MobiDB-lite"/>
    </source>
</evidence>
<evidence type="ECO:0000256" key="11">
    <source>
        <dbReference type="ARBA" id="ARBA00022741"/>
    </source>
</evidence>
<dbReference type="InterPro" id="IPR011009">
    <property type="entry name" value="Kinase-like_dom_sf"/>
</dbReference>
<dbReference type="InterPro" id="IPR017441">
    <property type="entry name" value="Protein_kinase_ATP_BS"/>
</dbReference>
<comment type="subcellular location">
    <subcellularLocation>
        <location evidence="4">Chromosome</location>
    </subcellularLocation>
    <subcellularLocation>
        <location evidence="3">Cytoplasm</location>
        <location evidence="3">Cytoskeleton</location>
        <location evidence="3">Spindle</location>
    </subcellularLocation>
    <subcellularLocation>
        <location evidence="2">Nucleus</location>
    </subcellularLocation>
</comment>
<evidence type="ECO:0000256" key="7">
    <source>
        <dbReference type="ARBA" id="ARBA00022490"/>
    </source>
</evidence>
<keyword evidence="13 18" id="KW-0067">ATP-binding</keyword>
<dbReference type="GO" id="GO:0005634">
    <property type="term" value="C:nucleus"/>
    <property type="evidence" value="ECO:0007669"/>
    <property type="project" value="UniProtKB-SubCell"/>
</dbReference>
<dbReference type="InterPro" id="IPR000719">
    <property type="entry name" value="Prot_kinase_dom"/>
</dbReference>
<dbReference type="Gene3D" id="1.10.510.10">
    <property type="entry name" value="Transferase(Phosphotransferase) domain 1"/>
    <property type="match status" value="1"/>
</dbReference>
<evidence type="ECO:0000256" key="18">
    <source>
        <dbReference type="PROSITE-ProRule" id="PRU10141"/>
    </source>
</evidence>
<evidence type="ECO:0000256" key="6">
    <source>
        <dbReference type="ARBA" id="ARBA00022454"/>
    </source>
</evidence>
<evidence type="ECO:0000256" key="12">
    <source>
        <dbReference type="ARBA" id="ARBA00022777"/>
    </source>
</evidence>
<dbReference type="SMART" id="SM01331">
    <property type="entry name" value="DUF3635"/>
    <property type="match status" value="1"/>
</dbReference>
<keyword evidence="22" id="KW-1185">Reference proteome</keyword>
<dbReference type="SMART" id="SM00220">
    <property type="entry name" value="S_TKc"/>
    <property type="match status" value="1"/>
</dbReference>
<dbReference type="AlphaFoldDB" id="A0AAU9X8E3"/>
<evidence type="ECO:0000313" key="21">
    <source>
        <dbReference type="EMBL" id="CAH3140080.1"/>
    </source>
</evidence>
<comment type="caution">
    <text evidence="21">The sequence shown here is derived from an EMBL/GenBank/DDBJ whole genome shotgun (WGS) entry which is preliminary data.</text>
</comment>
<evidence type="ECO:0000313" key="22">
    <source>
        <dbReference type="Proteomes" id="UP001159428"/>
    </source>
</evidence>
<dbReference type="PANTHER" id="PTHR24419:SF18">
    <property type="entry name" value="SERINE_THREONINE-PROTEIN KINASE HASPIN"/>
    <property type="match status" value="1"/>
</dbReference>
<dbReference type="EC" id="2.7.11.1" evidence="5"/>
<dbReference type="FunFam" id="1.10.510.10:FF:000401">
    <property type="entry name" value="serine/threonine-protein kinase haspin"/>
    <property type="match status" value="1"/>
</dbReference>
<feature type="region of interest" description="Disordered" evidence="19">
    <location>
        <begin position="93"/>
        <end position="112"/>
    </location>
</feature>
<evidence type="ECO:0000256" key="8">
    <source>
        <dbReference type="ARBA" id="ARBA00022527"/>
    </source>
</evidence>
<name>A0AAU9X8E3_9CNID</name>
<reference evidence="21 22" key="1">
    <citation type="submission" date="2022-05" db="EMBL/GenBank/DDBJ databases">
        <authorList>
            <consortium name="Genoscope - CEA"/>
            <person name="William W."/>
        </authorList>
    </citation>
    <scope>NUCLEOTIDE SEQUENCE [LARGE SCALE GENOMIC DNA]</scope>
</reference>
<evidence type="ECO:0000256" key="5">
    <source>
        <dbReference type="ARBA" id="ARBA00012513"/>
    </source>
</evidence>
<dbReference type="FunFam" id="3.30.200.20:FF:000409">
    <property type="entry name" value="serine/threonine-protein kinase haspin"/>
    <property type="match status" value="1"/>
</dbReference>
<dbReference type="GO" id="GO:0010564">
    <property type="term" value="P:regulation of cell cycle process"/>
    <property type="evidence" value="ECO:0007669"/>
    <property type="project" value="UniProtKB-ARBA"/>
</dbReference>
<dbReference type="Gene3D" id="3.30.200.20">
    <property type="entry name" value="Phosphorylase Kinase, domain 1"/>
    <property type="match status" value="1"/>
</dbReference>